<organism evidence="2">
    <name type="scientific">bioreactor metagenome</name>
    <dbReference type="NCBI Taxonomy" id="1076179"/>
    <lineage>
        <taxon>unclassified sequences</taxon>
        <taxon>metagenomes</taxon>
        <taxon>ecological metagenomes</taxon>
    </lineage>
</organism>
<feature type="domain" description="DUF5672" evidence="1">
    <location>
        <begin position="22"/>
        <end position="81"/>
    </location>
</feature>
<name>A0A644YS67_9ZZZZ</name>
<comment type="caution">
    <text evidence="2">The sequence shown here is derived from an EMBL/GenBank/DDBJ whole genome shotgun (WGS) entry which is preliminary data.</text>
</comment>
<protein>
    <recommendedName>
        <fullName evidence="1">DUF5672 domain-containing protein</fullName>
    </recommendedName>
</protein>
<reference evidence="2" key="1">
    <citation type="submission" date="2019-08" db="EMBL/GenBank/DDBJ databases">
        <authorList>
            <person name="Kucharzyk K."/>
            <person name="Murdoch R.W."/>
            <person name="Higgins S."/>
            <person name="Loffler F."/>
        </authorList>
    </citation>
    <scope>NUCLEOTIDE SEQUENCE</scope>
</reference>
<sequence length="103" mass="12220">MLGKTICMLFQLVFTKHSVEYYINNYFDFRINEDCFWVDALSNTSIALKVPDALTAARFCIEQSPSYLYAKTSNNLPFSCHAYKRYEYDTFWKKYIDNNSFKS</sequence>
<dbReference type="EMBL" id="VSSQ01005863">
    <property type="protein sequence ID" value="MPM30701.1"/>
    <property type="molecule type" value="Genomic_DNA"/>
</dbReference>
<evidence type="ECO:0000313" key="2">
    <source>
        <dbReference type="EMBL" id="MPM30701.1"/>
    </source>
</evidence>
<dbReference type="Pfam" id="PF18922">
    <property type="entry name" value="DUF5672"/>
    <property type="match status" value="1"/>
</dbReference>
<proteinExistence type="predicted"/>
<dbReference type="AlphaFoldDB" id="A0A644YS67"/>
<accession>A0A644YS67</accession>
<evidence type="ECO:0000259" key="1">
    <source>
        <dbReference type="Pfam" id="PF18922"/>
    </source>
</evidence>
<dbReference type="InterPro" id="IPR043729">
    <property type="entry name" value="DUF5672"/>
</dbReference>
<gene>
    <name evidence="2" type="ORF">SDC9_77251</name>
</gene>